<protein>
    <recommendedName>
        <fullName evidence="12">ATP synthase gamma chain</fullName>
    </recommendedName>
    <alternativeName>
        <fullName evidence="12">ATP synthase F1 sector gamma subunit</fullName>
    </alternativeName>
    <alternativeName>
        <fullName evidence="12">F-ATPase gamma subunit</fullName>
    </alternativeName>
</protein>
<keyword evidence="8 12" id="KW-0406">Ion transport</keyword>
<dbReference type="AlphaFoldDB" id="V8FTL9"/>
<keyword evidence="5 12" id="KW-0813">Transport</keyword>
<proteinExistence type="inferred from homology"/>
<dbReference type="PATRIC" id="fig|1414851.3.peg.2466"/>
<evidence type="ECO:0000256" key="5">
    <source>
        <dbReference type="ARBA" id="ARBA00022448"/>
    </source>
</evidence>
<evidence type="ECO:0000256" key="6">
    <source>
        <dbReference type="ARBA" id="ARBA00022475"/>
    </source>
</evidence>
<accession>V8FTL9</accession>
<comment type="similarity">
    <text evidence="3 12">Belongs to the ATPase gamma chain family.</text>
</comment>
<dbReference type="RefSeq" id="WP_023953096.1">
    <property type="nucleotide sequence ID" value="NZ_AYSV01000129.1"/>
</dbReference>
<comment type="subcellular location">
    <subcellularLocation>
        <location evidence="12">Cell membrane</location>
        <topology evidence="12">Peripheral membrane protein</topology>
    </subcellularLocation>
    <subcellularLocation>
        <location evidence="2">Membrane</location>
        <topology evidence="2">Peripheral membrane protein</topology>
    </subcellularLocation>
</comment>
<dbReference type="GO" id="GO:0046933">
    <property type="term" value="F:proton-transporting ATP synthase activity, rotational mechanism"/>
    <property type="evidence" value="ECO:0007669"/>
    <property type="project" value="UniProtKB-UniRule"/>
</dbReference>
<keyword evidence="13" id="KW-0378">Hydrolase</keyword>
<dbReference type="InterPro" id="IPR023632">
    <property type="entry name" value="ATP_synth_F1_gsu_CS"/>
</dbReference>
<evidence type="ECO:0000256" key="1">
    <source>
        <dbReference type="ARBA" id="ARBA00003456"/>
    </source>
</evidence>
<evidence type="ECO:0000313" key="13">
    <source>
        <dbReference type="EMBL" id="ETD67043.1"/>
    </source>
</evidence>
<dbReference type="CDD" id="cd12151">
    <property type="entry name" value="F1-ATPase_gamma"/>
    <property type="match status" value="1"/>
</dbReference>
<dbReference type="OrthoDB" id="9812769at2"/>
<comment type="subunit">
    <text evidence="4 12">F-type ATPases have 2 components, CF(1) - the catalytic core - and CF(0) - the membrane proton channel. CF(1) has five subunits: alpha(3), beta(3), gamma(1), delta(1), epsilon(1). CF(0) has three main subunits: a, b and c.</text>
</comment>
<dbReference type="HAMAP" id="MF_00815">
    <property type="entry name" value="ATP_synth_gamma_bact"/>
    <property type="match status" value="1"/>
</dbReference>
<evidence type="ECO:0000256" key="2">
    <source>
        <dbReference type="ARBA" id="ARBA00004170"/>
    </source>
</evidence>
<organism evidence="13 14">
    <name type="scientific">Pelistega indica</name>
    <dbReference type="NCBI Taxonomy" id="1414851"/>
    <lineage>
        <taxon>Bacteria</taxon>
        <taxon>Pseudomonadati</taxon>
        <taxon>Pseudomonadota</taxon>
        <taxon>Betaproteobacteria</taxon>
        <taxon>Burkholderiales</taxon>
        <taxon>Alcaligenaceae</taxon>
        <taxon>Pelistega</taxon>
    </lineage>
</organism>
<dbReference type="Pfam" id="PF00231">
    <property type="entry name" value="ATP-synt"/>
    <property type="match status" value="1"/>
</dbReference>
<dbReference type="InterPro" id="IPR000131">
    <property type="entry name" value="ATP_synth_F1_gsu"/>
</dbReference>
<comment type="function">
    <text evidence="1 12">Produces ATP from ADP in the presence of a proton gradient across the membrane. The gamma chain is believed to be important in regulating ATPase activity and the flow of protons through the CF(0) complex.</text>
</comment>
<keyword evidence="6 12" id="KW-1003">Cell membrane</keyword>
<evidence type="ECO:0000256" key="4">
    <source>
        <dbReference type="ARBA" id="ARBA00011648"/>
    </source>
</evidence>
<dbReference type="Proteomes" id="UP000018766">
    <property type="component" value="Unassembled WGS sequence"/>
</dbReference>
<name>V8FTL9_9BURK</name>
<dbReference type="PANTHER" id="PTHR11693">
    <property type="entry name" value="ATP SYNTHASE GAMMA CHAIN"/>
    <property type="match status" value="1"/>
</dbReference>
<keyword evidence="10 12" id="KW-0139">CF(1)</keyword>
<dbReference type="Gene3D" id="1.10.287.80">
    <property type="entry name" value="ATP synthase, gamma subunit, helix hairpin domain"/>
    <property type="match status" value="2"/>
</dbReference>
<comment type="caution">
    <text evidence="13">The sequence shown here is derived from an EMBL/GenBank/DDBJ whole genome shotgun (WGS) entry which is preliminary data.</text>
</comment>
<keyword evidence="14" id="KW-1185">Reference proteome</keyword>
<reference evidence="13 14" key="1">
    <citation type="submission" date="2013-11" db="EMBL/GenBank/DDBJ databases">
        <title>Genomic analysis of Pelistega sp. HM-7.</title>
        <authorList>
            <person name="Kumbhare S.V."/>
            <person name="Shetty S.A."/>
            <person name="Sharma O."/>
            <person name="Dhotre D.P."/>
        </authorList>
    </citation>
    <scope>NUCLEOTIDE SEQUENCE [LARGE SCALE GENOMIC DNA]</scope>
    <source>
        <strain evidence="13 14">HM-7</strain>
    </source>
</reference>
<dbReference type="EMBL" id="AYSV01000129">
    <property type="protein sequence ID" value="ETD67043.1"/>
    <property type="molecule type" value="Genomic_DNA"/>
</dbReference>
<gene>
    <name evidence="12" type="primary">atpG</name>
    <name evidence="13" type="ORF">V757_11840</name>
</gene>
<keyword evidence="9 12" id="KW-0472">Membrane</keyword>
<dbReference type="PROSITE" id="PS00153">
    <property type="entry name" value="ATPASE_GAMMA"/>
    <property type="match status" value="1"/>
</dbReference>
<dbReference type="NCBIfam" id="TIGR01146">
    <property type="entry name" value="ATPsyn_F1gamma"/>
    <property type="match status" value="1"/>
</dbReference>
<evidence type="ECO:0000256" key="9">
    <source>
        <dbReference type="ARBA" id="ARBA00023136"/>
    </source>
</evidence>
<evidence type="ECO:0000256" key="7">
    <source>
        <dbReference type="ARBA" id="ARBA00022781"/>
    </source>
</evidence>
<dbReference type="GO" id="GO:0045259">
    <property type="term" value="C:proton-transporting ATP synthase complex"/>
    <property type="evidence" value="ECO:0007669"/>
    <property type="project" value="UniProtKB-KW"/>
</dbReference>
<evidence type="ECO:0000256" key="12">
    <source>
        <dbReference type="HAMAP-Rule" id="MF_00815"/>
    </source>
</evidence>
<dbReference type="GO" id="GO:0042777">
    <property type="term" value="P:proton motive force-driven plasma membrane ATP synthesis"/>
    <property type="evidence" value="ECO:0007669"/>
    <property type="project" value="UniProtKB-UniRule"/>
</dbReference>
<keyword evidence="7 12" id="KW-0375">Hydrogen ion transport</keyword>
<dbReference type="PANTHER" id="PTHR11693:SF22">
    <property type="entry name" value="ATP SYNTHASE SUBUNIT GAMMA, MITOCHONDRIAL"/>
    <property type="match status" value="1"/>
</dbReference>
<dbReference type="Gene3D" id="3.40.1380.10">
    <property type="match status" value="1"/>
</dbReference>
<dbReference type="GO" id="GO:0005524">
    <property type="term" value="F:ATP binding"/>
    <property type="evidence" value="ECO:0007669"/>
    <property type="project" value="UniProtKB-UniRule"/>
</dbReference>
<evidence type="ECO:0000256" key="10">
    <source>
        <dbReference type="ARBA" id="ARBA00023196"/>
    </source>
</evidence>
<dbReference type="GO" id="GO:0016787">
    <property type="term" value="F:hydrolase activity"/>
    <property type="evidence" value="ECO:0007669"/>
    <property type="project" value="UniProtKB-KW"/>
</dbReference>
<dbReference type="SUPFAM" id="SSF52943">
    <property type="entry name" value="ATP synthase (F1-ATPase), gamma subunit"/>
    <property type="match status" value="1"/>
</dbReference>
<evidence type="ECO:0000256" key="3">
    <source>
        <dbReference type="ARBA" id="ARBA00007681"/>
    </source>
</evidence>
<keyword evidence="11 12" id="KW-0066">ATP synthesis</keyword>
<evidence type="ECO:0000256" key="8">
    <source>
        <dbReference type="ARBA" id="ARBA00023065"/>
    </source>
</evidence>
<dbReference type="PRINTS" id="PR00126">
    <property type="entry name" value="ATPASEGAMMA"/>
</dbReference>
<sequence>MAGIKEIRTKIKSVQNTRKITKAMEMVAASKMRKAQDRMRAGRPYTEKVREIAMHMMMTNPDYTHPYLEERKEVKSVGIVLVTTDKGLCGGLNTNITRLVLNRLKEFNAKGISVQATAFGNKGVGFLTRLGVNLVSQQVNLGDKPNLELLIGALKVQLDDYINGKIDALYIATSDFVNTMRQVPTFVRLLPLPDGLPDPFNTEAGSIVADEGSKHEYSWDYIFEPGAKEVIDSLLHRYVEGVVYQAVAENMASEQSARMVAMKAASDNAKKVIGDLQLVYNKTRQAAITKEISEIVGGAAAV</sequence>
<dbReference type="GO" id="GO:0005886">
    <property type="term" value="C:plasma membrane"/>
    <property type="evidence" value="ECO:0007669"/>
    <property type="project" value="UniProtKB-SubCell"/>
</dbReference>
<dbReference type="InterPro" id="IPR035968">
    <property type="entry name" value="ATP_synth_F1_ATPase_gsu"/>
</dbReference>
<evidence type="ECO:0000313" key="14">
    <source>
        <dbReference type="Proteomes" id="UP000018766"/>
    </source>
</evidence>
<dbReference type="FunFam" id="1.10.287.80:FF:000005">
    <property type="entry name" value="ATP synthase gamma chain"/>
    <property type="match status" value="1"/>
</dbReference>
<dbReference type="NCBIfam" id="NF004144">
    <property type="entry name" value="PRK05621.1-1"/>
    <property type="match status" value="1"/>
</dbReference>
<evidence type="ECO:0000256" key="11">
    <source>
        <dbReference type="ARBA" id="ARBA00023310"/>
    </source>
</evidence>